<dbReference type="Proteomes" id="UP001139104">
    <property type="component" value="Unassembled WGS sequence"/>
</dbReference>
<evidence type="ECO:0000313" key="3">
    <source>
        <dbReference type="Proteomes" id="UP001139104"/>
    </source>
</evidence>
<keyword evidence="1" id="KW-0732">Signal</keyword>
<keyword evidence="3" id="KW-1185">Reference proteome</keyword>
<organism evidence="2 3">
    <name type="scientific">Candidatus Rhodoblastus alkanivorans</name>
    <dbReference type="NCBI Taxonomy" id="2954117"/>
    <lineage>
        <taxon>Bacteria</taxon>
        <taxon>Pseudomonadati</taxon>
        <taxon>Pseudomonadota</taxon>
        <taxon>Alphaproteobacteria</taxon>
        <taxon>Hyphomicrobiales</taxon>
        <taxon>Rhodoblastaceae</taxon>
        <taxon>Rhodoblastus</taxon>
    </lineage>
</organism>
<comment type="caution">
    <text evidence="2">The sequence shown here is derived from an EMBL/GenBank/DDBJ whole genome shotgun (WGS) entry which is preliminary data.</text>
</comment>
<dbReference type="RefSeq" id="WP_243065869.1">
    <property type="nucleotide sequence ID" value="NZ_JAIVFK010000003.1"/>
</dbReference>
<name>A0ABS9Z304_9HYPH</name>
<evidence type="ECO:0000256" key="1">
    <source>
        <dbReference type="SAM" id="SignalP"/>
    </source>
</evidence>
<feature type="signal peptide" evidence="1">
    <location>
        <begin position="1"/>
        <end position="26"/>
    </location>
</feature>
<dbReference type="EMBL" id="JAIVFP010000001">
    <property type="protein sequence ID" value="MCI4681825.1"/>
    <property type="molecule type" value="Genomic_DNA"/>
</dbReference>
<protein>
    <submittedName>
        <fullName evidence="2">Uncharacterized protein</fullName>
    </submittedName>
</protein>
<reference evidence="2" key="1">
    <citation type="journal article" date="2022" name="ISME J.">
        <title>Identification of active gaseous-alkane degraders at natural gas seeps.</title>
        <authorList>
            <person name="Farhan Ul Haque M."/>
            <person name="Hernandez M."/>
            <person name="Crombie A.T."/>
            <person name="Murrell J.C."/>
        </authorList>
    </citation>
    <scope>NUCLEOTIDE SEQUENCE</scope>
    <source>
        <strain evidence="2">PC2</strain>
    </source>
</reference>
<gene>
    <name evidence="2" type="ORF">K2U94_03445</name>
</gene>
<accession>A0ABS9Z304</accession>
<sequence length="114" mass="12750">MRAFSFACMAALGAGLALSGLEAAHAANIKVAGGQAYWEGDPGPVNDPYWTSGQYKYDPYGYMERNRWDPEYHPMTVIGPHSGAENCVFRRRVQISNWDYNHPILRVCRAAPKD</sequence>
<evidence type="ECO:0000313" key="2">
    <source>
        <dbReference type="EMBL" id="MCI4681825.1"/>
    </source>
</evidence>
<proteinExistence type="predicted"/>
<feature type="chain" id="PRO_5046702127" evidence="1">
    <location>
        <begin position="27"/>
        <end position="114"/>
    </location>
</feature>